<keyword evidence="1" id="KW-1133">Transmembrane helix</keyword>
<name>A0A0G1HM49_9BACT</name>
<reference evidence="2" key="1">
    <citation type="journal article" date="2015" name="Nature">
        <title>rRNA introns, odd ribosomes, and small enigmatic genomes across a large radiation of phyla.</title>
        <authorList>
            <person name="Brown C.T."/>
            <person name="Hug L.A."/>
            <person name="Thomas B.C."/>
            <person name="Sharon I."/>
            <person name="Castelle C.J."/>
            <person name="Singh A."/>
            <person name="Wilkins M.J."/>
            <person name="Williams K.H."/>
            <person name="Banfield J.F."/>
        </authorList>
    </citation>
    <scope>NUCLEOTIDE SEQUENCE [LARGE SCALE GENOMIC DNA]</scope>
</reference>
<evidence type="ECO:0008006" key="3">
    <source>
        <dbReference type="Google" id="ProtNLM"/>
    </source>
</evidence>
<dbReference type="AlphaFoldDB" id="A0A0G1HM49"/>
<sequence length="336" mass="37626">MNMKMRKFIIFIIFIIVITVITPGVFAQSVLPLTVAPARQEITVNPGESSAVNVRFYNFSEAPVSGIVRIADFIVDNSQGTPRIIEDINQVSPRFSAQTWLTIPYDDQITIAPNDKVTLQAKINVPVDAHPGGRYVAVYFEPSGNIPQAVGGKQEAGTGVSTRIASLVYIKVAGPTTEKALISRFFTPGFFEYGPIKVETQILNRSDYHIRPHGVITMSNVFGAPVDQTNLREENIFPDVVRNYENSLGKKWMLGKYKLNFTASYGEKGQVLEAFTYVWVFPWRVALAVILTIIILILIISNLYKNIVVKETSLEEEVKKEQVEIEKLKTQLRKKG</sequence>
<proteinExistence type="predicted"/>
<evidence type="ECO:0000313" key="2">
    <source>
        <dbReference type="EMBL" id="KKT48005.1"/>
    </source>
</evidence>
<keyword evidence="1" id="KW-0812">Transmembrane</keyword>
<comment type="caution">
    <text evidence="2">The sequence shown here is derived from an EMBL/GenBank/DDBJ whole genome shotgun (WGS) entry which is preliminary data.</text>
</comment>
<organism evidence="2">
    <name type="scientific">Candidatus Gottesmanbacteria bacterium GW2011_GWA2_44_17</name>
    <dbReference type="NCBI Taxonomy" id="1618444"/>
    <lineage>
        <taxon>Bacteria</taxon>
        <taxon>Candidatus Gottesmaniibacteriota</taxon>
    </lineage>
</organism>
<evidence type="ECO:0000256" key="1">
    <source>
        <dbReference type="SAM" id="Phobius"/>
    </source>
</evidence>
<dbReference type="EMBL" id="LCIB01000001">
    <property type="protein sequence ID" value="KKT48005.1"/>
    <property type="molecule type" value="Genomic_DNA"/>
</dbReference>
<keyword evidence="1" id="KW-0472">Membrane</keyword>
<protein>
    <recommendedName>
        <fullName evidence="3">DUF916 domain-containing protein</fullName>
    </recommendedName>
</protein>
<dbReference type="Proteomes" id="UP000034063">
    <property type="component" value="Unassembled WGS sequence"/>
</dbReference>
<feature type="transmembrane region" description="Helical" evidence="1">
    <location>
        <begin position="281"/>
        <end position="304"/>
    </location>
</feature>
<accession>A0A0G1HM49</accession>
<gene>
    <name evidence="2" type="ORF">UW37_C0001G0010</name>
</gene>